<dbReference type="EMBL" id="JAEKNR010000209">
    <property type="protein sequence ID" value="MBJ7600529.1"/>
    <property type="molecule type" value="Genomic_DNA"/>
</dbReference>
<keyword evidence="1" id="KW-1133">Transmembrane helix</keyword>
<evidence type="ECO:0000256" key="1">
    <source>
        <dbReference type="SAM" id="Phobius"/>
    </source>
</evidence>
<reference evidence="2" key="1">
    <citation type="submission" date="2020-10" db="EMBL/GenBank/DDBJ databases">
        <title>Ca. Dormibacterota MAGs.</title>
        <authorList>
            <person name="Montgomery K."/>
        </authorList>
    </citation>
    <scope>NUCLEOTIDE SEQUENCE [LARGE SCALE GENOMIC DNA]</scope>
    <source>
        <strain evidence="2">SC8812_S17_10</strain>
    </source>
</reference>
<feature type="transmembrane region" description="Helical" evidence="1">
    <location>
        <begin position="75"/>
        <end position="92"/>
    </location>
</feature>
<keyword evidence="3" id="KW-1185">Reference proteome</keyword>
<comment type="caution">
    <text evidence="2">The sequence shown here is derived from an EMBL/GenBank/DDBJ whole genome shotgun (WGS) entry which is preliminary data.</text>
</comment>
<sequence length="151" mass="16102">MSKKYVVVLTVGLAIPTFLLSRVIWPNPPGAPVPPSGLLPFLMVPAVSESLAFGAGVAFLVAAGRALLGRTEARGLAVAAYASAGWALVSWWPHSNMHRVNTSFQGLVVIDWTFHLTLIAGAAVIGVYLYRALATHEQLADGRDLSNRAPW</sequence>
<dbReference type="AlphaFoldDB" id="A0A934NB66"/>
<keyword evidence="1" id="KW-0472">Membrane</keyword>
<accession>A0A934NB66</accession>
<evidence type="ECO:0000313" key="2">
    <source>
        <dbReference type="EMBL" id="MBJ7600529.1"/>
    </source>
</evidence>
<feature type="transmembrane region" description="Helical" evidence="1">
    <location>
        <begin position="112"/>
        <end position="130"/>
    </location>
</feature>
<feature type="transmembrane region" description="Helical" evidence="1">
    <location>
        <begin position="37"/>
        <end position="63"/>
    </location>
</feature>
<name>A0A934NB66_9BACT</name>
<proteinExistence type="predicted"/>
<keyword evidence="1" id="KW-0812">Transmembrane</keyword>
<evidence type="ECO:0000313" key="3">
    <source>
        <dbReference type="Proteomes" id="UP000612893"/>
    </source>
</evidence>
<feature type="transmembrane region" description="Helical" evidence="1">
    <location>
        <begin position="5"/>
        <end position="25"/>
    </location>
</feature>
<dbReference type="Proteomes" id="UP000612893">
    <property type="component" value="Unassembled WGS sequence"/>
</dbReference>
<protein>
    <submittedName>
        <fullName evidence="2">Uncharacterized protein</fullName>
    </submittedName>
</protein>
<dbReference type="RefSeq" id="WP_338204397.1">
    <property type="nucleotide sequence ID" value="NZ_JAEKNR010000209.1"/>
</dbReference>
<gene>
    <name evidence="2" type="ORF">JF922_20975</name>
</gene>
<organism evidence="2 3">
    <name type="scientific">Candidatus Nephthysia bennettiae</name>
    <dbReference type="NCBI Taxonomy" id="3127016"/>
    <lineage>
        <taxon>Bacteria</taxon>
        <taxon>Bacillati</taxon>
        <taxon>Candidatus Dormiibacterota</taxon>
        <taxon>Candidatus Dormibacteria</taxon>
        <taxon>Candidatus Dormibacterales</taxon>
        <taxon>Candidatus Dormibacteraceae</taxon>
        <taxon>Candidatus Nephthysia</taxon>
    </lineage>
</organism>